<reference evidence="2 3" key="1">
    <citation type="journal article" date="2013" name="Genome Announc.">
        <title>Genome Sequence of the Obligate Gammaproteobacterial Methanotroph Methylomicrobium album Strain BG8.</title>
        <authorList>
            <person name="Kits K.D."/>
            <person name="Kalyuzhnaya M.G."/>
            <person name="Klotz M.G."/>
            <person name="Jetten M.S."/>
            <person name="Op den Camp H.J."/>
            <person name="Vuilleumier S."/>
            <person name="Bringel F."/>
            <person name="Dispirito A.A."/>
            <person name="Murrell J.C."/>
            <person name="Bruce D."/>
            <person name="Cheng J.F."/>
            <person name="Copeland A."/>
            <person name="Goodwin L."/>
            <person name="Hauser L."/>
            <person name="Lajus A."/>
            <person name="Land M.L."/>
            <person name="Lapidus A."/>
            <person name="Lucas S."/>
            <person name="Medigue C."/>
            <person name="Pitluck S."/>
            <person name="Woyke T."/>
            <person name="Zeytun A."/>
            <person name="Stein L.Y."/>
        </authorList>
    </citation>
    <scope>NUCLEOTIDE SEQUENCE [LARGE SCALE GENOMIC DNA]</scope>
    <source>
        <strain evidence="2 3">BG8</strain>
    </source>
</reference>
<dbReference type="Proteomes" id="UP000005090">
    <property type="component" value="Chromosome"/>
</dbReference>
<dbReference type="GO" id="GO:0004190">
    <property type="term" value="F:aspartic-type endopeptidase activity"/>
    <property type="evidence" value="ECO:0007669"/>
    <property type="project" value="InterPro"/>
</dbReference>
<dbReference type="HOGENOM" id="CLU_094469_0_0_6"/>
<dbReference type="STRING" id="686340.Metal_3480"/>
<dbReference type="GO" id="GO:0006508">
    <property type="term" value="P:proteolysis"/>
    <property type="evidence" value="ECO:0007669"/>
    <property type="project" value="UniProtKB-KW"/>
</dbReference>
<feature type="signal peptide" evidence="1">
    <location>
        <begin position="1"/>
        <end position="27"/>
    </location>
</feature>
<dbReference type="InterPro" id="IPR021109">
    <property type="entry name" value="Peptidase_aspartic_dom_sf"/>
</dbReference>
<dbReference type="InterPro" id="IPR034122">
    <property type="entry name" value="Retropepsin-like_bacterial"/>
</dbReference>
<dbReference type="Gene3D" id="2.40.70.10">
    <property type="entry name" value="Acid Proteases"/>
    <property type="match status" value="1"/>
</dbReference>
<keyword evidence="2" id="KW-0645">Protease</keyword>
<keyword evidence="1" id="KW-0732">Signal</keyword>
<evidence type="ECO:0000256" key="1">
    <source>
        <dbReference type="SAM" id="SignalP"/>
    </source>
</evidence>
<organism evidence="2 3">
    <name type="scientific">Methylomicrobium album BG8</name>
    <dbReference type="NCBI Taxonomy" id="686340"/>
    <lineage>
        <taxon>Bacteria</taxon>
        <taxon>Pseudomonadati</taxon>
        <taxon>Pseudomonadota</taxon>
        <taxon>Gammaproteobacteria</taxon>
        <taxon>Methylococcales</taxon>
        <taxon>Methylococcaceae</taxon>
        <taxon>Methylomicrobium</taxon>
    </lineage>
</organism>
<sequence>MTRSFYLHPIRKLACALCVAVALNAKAQEADSGQDLYGQLESLQNQMHIQIVGLDNIGDEPKARARGSLEQRLEKALSSYNHAITRDTQGKIEKVVIINKKQKTDSGRIVLPARFEGGHFIVSLAVSGRGDYWEPLEMIVDTGADLMVLPASMIAKLGMDETALAPRIMQTANGNVDAKVGKLRGVRIEGEHLENVEAAFVDDELLNHQSLLGMSALGRYKLMIDNESRLVTLIRK</sequence>
<dbReference type="SUPFAM" id="SSF50630">
    <property type="entry name" value="Acid proteases"/>
    <property type="match status" value="1"/>
</dbReference>
<dbReference type="CDD" id="cd05483">
    <property type="entry name" value="retropepsin_like_bacteria"/>
    <property type="match status" value="1"/>
</dbReference>
<dbReference type="RefSeq" id="WP_005374245.1">
    <property type="nucleotide sequence ID" value="NZ_CM001475.1"/>
</dbReference>
<keyword evidence="2" id="KW-0378">Hydrolase</keyword>
<dbReference type="PROSITE" id="PS00141">
    <property type="entry name" value="ASP_PROTEASE"/>
    <property type="match status" value="1"/>
</dbReference>
<gene>
    <name evidence="2" type="ORF">Metal_3480</name>
</gene>
<name>H8GRF0_METAL</name>
<feature type="chain" id="PRO_5003612419" evidence="1">
    <location>
        <begin position="28"/>
        <end position="236"/>
    </location>
</feature>
<dbReference type="InterPro" id="IPR011969">
    <property type="entry name" value="Clan_AA_Asp_peptidase_C"/>
</dbReference>
<accession>H8GRF0</accession>
<dbReference type="EMBL" id="CM001475">
    <property type="protein sequence ID" value="EIC31129.1"/>
    <property type="molecule type" value="Genomic_DNA"/>
</dbReference>
<evidence type="ECO:0000313" key="3">
    <source>
        <dbReference type="Proteomes" id="UP000005090"/>
    </source>
</evidence>
<evidence type="ECO:0000313" key="2">
    <source>
        <dbReference type="EMBL" id="EIC31129.1"/>
    </source>
</evidence>
<proteinExistence type="predicted"/>
<dbReference type="AlphaFoldDB" id="H8GRF0"/>
<protein>
    <submittedName>
        <fullName evidence="2">Clan AA aspartic protease, TIGR02281 family</fullName>
    </submittedName>
</protein>
<dbReference type="Pfam" id="PF13975">
    <property type="entry name" value="gag-asp_proteas"/>
    <property type="match status" value="1"/>
</dbReference>
<dbReference type="InterPro" id="IPR001969">
    <property type="entry name" value="Aspartic_peptidase_AS"/>
</dbReference>
<keyword evidence="3" id="KW-1185">Reference proteome</keyword>
<dbReference type="eggNOG" id="COG3577">
    <property type="taxonomic scope" value="Bacteria"/>
</dbReference>
<dbReference type="NCBIfam" id="TIGR02281">
    <property type="entry name" value="clan_AA_DTGA"/>
    <property type="match status" value="1"/>
</dbReference>